<reference evidence="2 3" key="1">
    <citation type="journal article" date="2004" name="Nature">
        <title>Genome sequence of the ultrasmall unicellular red alga Cyanidioschyzon merolae 10D.</title>
        <authorList>
            <person name="Matsuzaki M."/>
            <person name="Misumi O."/>
            <person name="Shin-i T."/>
            <person name="Maruyama S."/>
            <person name="Takahara M."/>
            <person name="Miyagishima S."/>
            <person name="Mori T."/>
            <person name="Nishida K."/>
            <person name="Yagisawa F."/>
            <person name="Nishida K."/>
            <person name="Yoshida Y."/>
            <person name="Nishimura Y."/>
            <person name="Nakao S."/>
            <person name="Kobayashi T."/>
            <person name="Momoyama Y."/>
            <person name="Higashiyama T."/>
            <person name="Minoda A."/>
            <person name="Sano M."/>
            <person name="Nomoto H."/>
            <person name="Oishi K."/>
            <person name="Hayashi H."/>
            <person name="Ohta F."/>
            <person name="Nishizaka S."/>
            <person name="Haga S."/>
            <person name="Miura S."/>
            <person name="Morishita T."/>
            <person name="Kabeya Y."/>
            <person name="Terasawa K."/>
            <person name="Suzuki Y."/>
            <person name="Ishii Y."/>
            <person name="Asakawa S."/>
            <person name="Takano H."/>
            <person name="Ohta N."/>
            <person name="Kuroiwa H."/>
            <person name="Tanaka K."/>
            <person name="Shimizu N."/>
            <person name="Sugano S."/>
            <person name="Sato N."/>
            <person name="Nozaki H."/>
            <person name="Ogasawara N."/>
            <person name="Kohara Y."/>
            <person name="Kuroiwa T."/>
        </authorList>
    </citation>
    <scope>NUCLEOTIDE SEQUENCE [LARGE SCALE GENOMIC DNA]</scope>
    <source>
        <strain evidence="2 3">10D</strain>
    </source>
</reference>
<evidence type="ECO:0000313" key="2">
    <source>
        <dbReference type="EMBL" id="BAM83116.1"/>
    </source>
</evidence>
<evidence type="ECO:0000313" key="3">
    <source>
        <dbReference type="Proteomes" id="UP000007014"/>
    </source>
</evidence>
<protein>
    <submittedName>
        <fullName evidence="2">Uncharacterized protein</fullName>
    </submittedName>
</protein>
<gene>
    <name evidence="2" type="ORF">CYME_CMT100C</name>
</gene>
<reference evidence="2 3" key="2">
    <citation type="journal article" date="2007" name="BMC Biol.">
        <title>A 100%-complete sequence reveals unusually simple genomic features in the hot-spring red alga Cyanidioschyzon merolae.</title>
        <authorList>
            <person name="Nozaki H."/>
            <person name="Takano H."/>
            <person name="Misumi O."/>
            <person name="Terasawa K."/>
            <person name="Matsuzaki M."/>
            <person name="Maruyama S."/>
            <person name="Nishida K."/>
            <person name="Yagisawa F."/>
            <person name="Yoshida Y."/>
            <person name="Fujiwara T."/>
            <person name="Takio S."/>
            <person name="Tamura K."/>
            <person name="Chung S.J."/>
            <person name="Nakamura S."/>
            <person name="Kuroiwa H."/>
            <person name="Tanaka K."/>
            <person name="Sato N."/>
            <person name="Kuroiwa T."/>
        </authorList>
    </citation>
    <scope>NUCLEOTIDE SEQUENCE [LARGE SCALE GENOMIC DNA]</scope>
    <source>
        <strain evidence="2 3">10D</strain>
    </source>
</reference>
<dbReference type="HOGENOM" id="CLU_662870_0_0_1"/>
<feature type="region of interest" description="Disordered" evidence="1">
    <location>
        <begin position="170"/>
        <end position="207"/>
    </location>
</feature>
<dbReference type="RefSeq" id="XP_005539152.1">
    <property type="nucleotide sequence ID" value="XM_005539095.1"/>
</dbReference>
<name>M1UXD5_CYAM1</name>
<dbReference type="GeneID" id="16998001"/>
<sequence length="415" mass="44780">MVLVSGIVAVFRANGTSPLSASLQVRSNLVDTRELPKGTTFLHECSSALFFIFVAIQWHRRALFPIYLMVTAPGRTFNKYTSSEPRLNRETRVVANSLQSQNDTQDVAKPSTQFYRLLDKSNFIWNTSTSMRASIVCLVAREVAPESRPLPSPESGTTQTIAHRKRNTLFGNVGSPRQSRVQRDTLACGSPKNARHTLGGTNRRDPCLHRRGISNASEHAGLRLLPRAFSAADDDHHNQGSRLGAPNGCGDSHDGAGNLSEDSSADRCCSKSGRRSWRTIARSVFSRTRSRAAVSRCCSTRSRSSTSDSVLSSSFHSRSLSAPLVCKSAMACLIESDEGFEARFRQTVSDASSFRWTGVASCCSSSDALVLGLRPVLSRCADTGLGGCNASPGATCESVSAIETRLVIRGVSGGL</sequence>
<organism evidence="2 3">
    <name type="scientific">Cyanidioschyzon merolae (strain NIES-3377 / 10D)</name>
    <name type="common">Unicellular red alga</name>
    <dbReference type="NCBI Taxonomy" id="280699"/>
    <lineage>
        <taxon>Eukaryota</taxon>
        <taxon>Rhodophyta</taxon>
        <taxon>Bangiophyceae</taxon>
        <taxon>Cyanidiales</taxon>
        <taxon>Cyanidiaceae</taxon>
        <taxon>Cyanidioschyzon</taxon>
    </lineage>
</organism>
<dbReference type="Proteomes" id="UP000007014">
    <property type="component" value="Chromosome 20"/>
</dbReference>
<dbReference type="EMBL" id="AP006502">
    <property type="protein sequence ID" value="BAM83116.1"/>
    <property type="molecule type" value="Genomic_DNA"/>
</dbReference>
<evidence type="ECO:0000256" key="1">
    <source>
        <dbReference type="SAM" id="MobiDB-lite"/>
    </source>
</evidence>
<proteinExistence type="predicted"/>
<dbReference type="AlphaFoldDB" id="M1UXD5"/>
<dbReference type="KEGG" id="cme:CYME_CMT100C"/>
<keyword evidence="3" id="KW-1185">Reference proteome</keyword>
<dbReference type="Gramene" id="CMT100CT">
    <property type="protein sequence ID" value="CMT100CT"/>
    <property type="gene ID" value="CMT100C"/>
</dbReference>
<accession>M1UXD5</accession>